<name>D3BFT8_HETP5</name>
<dbReference type="GO" id="GO:0008270">
    <property type="term" value="F:zinc ion binding"/>
    <property type="evidence" value="ECO:0007669"/>
    <property type="project" value="UniProtKB-KW"/>
</dbReference>
<dbReference type="Pfam" id="PF00643">
    <property type="entry name" value="zf-B_box"/>
    <property type="match status" value="1"/>
</dbReference>
<keyword evidence="1" id="KW-0479">Metal-binding</keyword>
<feature type="domain" description="B box-type" evidence="2">
    <location>
        <begin position="4"/>
        <end position="43"/>
    </location>
</feature>
<dbReference type="InterPro" id="IPR000315">
    <property type="entry name" value="Znf_B-box"/>
</dbReference>
<dbReference type="EMBL" id="ADBJ01000032">
    <property type="protein sequence ID" value="EFA79698.1"/>
    <property type="molecule type" value="Genomic_DNA"/>
</dbReference>
<dbReference type="RefSeq" id="XP_020431819.1">
    <property type="nucleotide sequence ID" value="XM_020578224.1"/>
</dbReference>
<comment type="caution">
    <text evidence="3">The sequence shown here is derived from an EMBL/GenBank/DDBJ whole genome shotgun (WGS) entry which is preliminary data.</text>
</comment>
<gene>
    <name evidence="3" type="ORF">PPL_07389</name>
</gene>
<evidence type="ECO:0000256" key="1">
    <source>
        <dbReference type="PROSITE-ProRule" id="PRU00024"/>
    </source>
</evidence>
<reference evidence="3 4" key="1">
    <citation type="journal article" date="2011" name="Genome Res.">
        <title>Phylogeny-wide analysis of social amoeba genomes highlights ancient origins for complex intercellular communication.</title>
        <authorList>
            <person name="Heidel A.J."/>
            <person name="Lawal H.M."/>
            <person name="Felder M."/>
            <person name="Schilde C."/>
            <person name="Helps N.R."/>
            <person name="Tunggal B."/>
            <person name="Rivero F."/>
            <person name="John U."/>
            <person name="Schleicher M."/>
            <person name="Eichinger L."/>
            <person name="Platzer M."/>
            <person name="Noegel A.A."/>
            <person name="Schaap P."/>
            <person name="Gloeckner G."/>
        </authorList>
    </citation>
    <scope>NUCLEOTIDE SEQUENCE [LARGE SCALE GENOMIC DNA]</scope>
    <source>
        <strain evidence="4">ATCC 26659 / Pp 5 / PN500</strain>
    </source>
</reference>
<dbReference type="InParanoid" id="D3BFT8"/>
<sequence length="504" mass="58849">MMMDSYDECNFHNNRLELICFDCNIALCSQCSPQHSQHSFEHIKNIKSNNSCHFSIDKLGESIEKLWSTVKTKISIYEQLEHTETDISNKFNELHEHLRVEEHRLKKPIVSHKDELEQLITNDINNMKSLNSIINSLVVSTKGKEELDKEVEEKLTDNIISEDIKESYTIRAIIESIKQSNNINEFIKNNIDTLFYSHDINTNKQSDINDDNIILHLIINHNSNFKYDYTNSNNNNDTDSNNNNNNNNILEKLQQQYLYNLHVNNKSIDSYKKDIRSSFKLVHQYLQKTKSTYIFTTDDNRKATLITLPINCDDDEYDDYKVENLDVELSACWSYNSTITVGEYIYSFGGGFLQSKIFQRFSMASRSIDIERDMDGVDPCRFVSVAHDGADLIYILDGDDREDTIVYRYNIVSQTFERYSIIKNYVVELSFFYDQHLYSVSSLKNRIIKFNPATKTTVELPVDLSKYNRYRCSMCTDGQESDIWESIFQEQSKRTGCASSIIMY</sequence>
<dbReference type="AlphaFoldDB" id="D3BFT8"/>
<dbReference type="SUPFAM" id="SSF57845">
    <property type="entry name" value="B-box zinc-binding domain"/>
    <property type="match status" value="1"/>
</dbReference>
<dbReference type="SUPFAM" id="SSF63829">
    <property type="entry name" value="Calcium-dependent phosphotriesterase"/>
    <property type="match status" value="1"/>
</dbReference>
<dbReference type="PROSITE" id="PS50119">
    <property type="entry name" value="ZF_BBOX"/>
    <property type="match status" value="1"/>
</dbReference>
<keyword evidence="4" id="KW-1185">Reference proteome</keyword>
<accession>D3BFT8</accession>
<dbReference type="Gene3D" id="3.30.160.60">
    <property type="entry name" value="Classic Zinc Finger"/>
    <property type="match status" value="1"/>
</dbReference>
<evidence type="ECO:0000259" key="2">
    <source>
        <dbReference type="PROSITE" id="PS50119"/>
    </source>
</evidence>
<organism evidence="3 4">
    <name type="scientific">Heterostelium pallidum (strain ATCC 26659 / Pp 5 / PN500)</name>
    <name type="common">Cellular slime mold</name>
    <name type="synonym">Polysphondylium pallidum</name>
    <dbReference type="NCBI Taxonomy" id="670386"/>
    <lineage>
        <taxon>Eukaryota</taxon>
        <taxon>Amoebozoa</taxon>
        <taxon>Evosea</taxon>
        <taxon>Eumycetozoa</taxon>
        <taxon>Dictyostelia</taxon>
        <taxon>Acytosteliales</taxon>
        <taxon>Acytosteliaceae</taxon>
        <taxon>Heterostelium</taxon>
    </lineage>
</organism>
<dbReference type="Proteomes" id="UP000001396">
    <property type="component" value="Unassembled WGS sequence"/>
</dbReference>
<keyword evidence="1" id="KW-0863">Zinc-finger</keyword>
<dbReference type="GeneID" id="31362870"/>
<keyword evidence="1" id="KW-0862">Zinc</keyword>
<evidence type="ECO:0000313" key="4">
    <source>
        <dbReference type="Proteomes" id="UP000001396"/>
    </source>
</evidence>
<protein>
    <recommendedName>
        <fullName evidence="2">B box-type domain-containing protein</fullName>
    </recommendedName>
</protein>
<proteinExistence type="predicted"/>
<evidence type="ECO:0000313" key="3">
    <source>
        <dbReference type="EMBL" id="EFA79698.1"/>
    </source>
</evidence>